<feature type="transmembrane region" description="Helical" evidence="4">
    <location>
        <begin position="374"/>
        <end position="392"/>
    </location>
</feature>
<dbReference type="Proteomes" id="UP001217500">
    <property type="component" value="Chromosome"/>
</dbReference>
<feature type="domain" description="Major facilitator superfamily (MFS) profile" evidence="5">
    <location>
        <begin position="216"/>
        <end position="407"/>
    </location>
</feature>
<feature type="transmembrane region" description="Helical" evidence="4">
    <location>
        <begin position="248"/>
        <end position="266"/>
    </location>
</feature>
<dbReference type="InterPro" id="IPR036259">
    <property type="entry name" value="MFS_trans_sf"/>
</dbReference>
<evidence type="ECO:0000256" key="3">
    <source>
        <dbReference type="ARBA" id="ARBA00023136"/>
    </source>
</evidence>
<dbReference type="AlphaFoldDB" id="A0AAF0BIF6"/>
<dbReference type="RefSeq" id="WP_289505148.1">
    <property type="nucleotide sequence ID" value="NZ_CP116805.1"/>
</dbReference>
<keyword evidence="2 4" id="KW-1133">Transmembrane helix</keyword>
<sequence>MESPVSIHRFNVPLLILAQACFLASSMTNIAFGGLAGGMLAADPAWATLPVSLTVVSTALVTGRLSGLMQRTSRQYGFRIGAFSGLAGALLAMLAIYLRDYWLLCLSSLLFGPFNASAQYYRFAASESVTPAEAPRAMSYVMLGGIAAAFVVPAATSWLNDALMPYSFLGAYLFIVIVTLLVQVPIGLMKPVEATVAGHESGDGEARPLGAIVRTSGFIAAFVNCATGYAMMSFVMTATPLAMESCGLLPGQSATVIQGHVVAMFLPSLFTGRLIERFGVTGILFAGHAFFVAAFLLALEGIEVYNFSLALIALGIGWNFCFIGGSSLLTHVHRPSEKGRVQGLNETMVFTVTAVASLGAGIALNTIGWAGMNMLTFGLLAVAFAATLYHALKRTKPSETDPSCCSS</sequence>
<feature type="transmembrane region" description="Helical" evidence="4">
    <location>
        <begin position="349"/>
        <end position="368"/>
    </location>
</feature>
<feature type="transmembrane region" description="Helical" evidence="4">
    <location>
        <begin position="51"/>
        <end position="69"/>
    </location>
</feature>
<organism evidence="6 7">
    <name type="scientific">Gimibacter soli</name>
    <dbReference type="NCBI Taxonomy" id="3024400"/>
    <lineage>
        <taxon>Bacteria</taxon>
        <taxon>Pseudomonadati</taxon>
        <taxon>Pseudomonadota</taxon>
        <taxon>Alphaproteobacteria</taxon>
        <taxon>Kordiimonadales</taxon>
        <taxon>Temperatibacteraceae</taxon>
        <taxon>Gimibacter</taxon>
    </lineage>
</organism>
<dbReference type="Gene3D" id="1.20.1250.20">
    <property type="entry name" value="MFS general substrate transporter like domains"/>
    <property type="match status" value="1"/>
</dbReference>
<dbReference type="SUPFAM" id="SSF103473">
    <property type="entry name" value="MFS general substrate transporter"/>
    <property type="match status" value="1"/>
</dbReference>
<accession>A0AAF0BIF6</accession>
<dbReference type="PANTHER" id="PTHR23534">
    <property type="entry name" value="MFS PERMEASE"/>
    <property type="match status" value="1"/>
</dbReference>
<dbReference type="PROSITE" id="PS50850">
    <property type="entry name" value="MFS"/>
    <property type="match status" value="1"/>
</dbReference>
<protein>
    <submittedName>
        <fullName evidence="6">MFS transporter</fullName>
    </submittedName>
</protein>
<feature type="transmembrane region" description="Helical" evidence="4">
    <location>
        <begin position="305"/>
        <end position="329"/>
    </location>
</feature>
<evidence type="ECO:0000256" key="4">
    <source>
        <dbReference type="SAM" id="Phobius"/>
    </source>
</evidence>
<keyword evidence="7" id="KW-1185">Reference proteome</keyword>
<keyword evidence="3 4" id="KW-0472">Membrane</keyword>
<dbReference type="KEGG" id="gso:PH603_06195"/>
<evidence type="ECO:0000259" key="5">
    <source>
        <dbReference type="PROSITE" id="PS50850"/>
    </source>
</evidence>
<dbReference type="InterPro" id="IPR011701">
    <property type="entry name" value="MFS"/>
</dbReference>
<gene>
    <name evidence="6" type="ORF">PH603_06195</name>
</gene>
<feature type="transmembrane region" description="Helical" evidence="4">
    <location>
        <begin position="278"/>
        <end position="299"/>
    </location>
</feature>
<evidence type="ECO:0000256" key="1">
    <source>
        <dbReference type="ARBA" id="ARBA00022692"/>
    </source>
</evidence>
<feature type="transmembrane region" description="Helical" evidence="4">
    <location>
        <begin position="217"/>
        <end position="236"/>
    </location>
</feature>
<dbReference type="GO" id="GO:0022857">
    <property type="term" value="F:transmembrane transporter activity"/>
    <property type="evidence" value="ECO:0007669"/>
    <property type="project" value="InterPro"/>
</dbReference>
<evidence type="ECO:0000256" key="2">
    <source>
        <dbReference type="ARBA" id="ARBA00022989"/>
    </source>
</evidence>
<feature type="transmembrane region" description="Helical" evidence="4">
    <location>
        <begin position="139"/>
        <end position="159"/>
    </location>
</feature>
<name>A0AAF0BIF6_9PROT</name>
<evidence type="ECO:0000313" key="6">
    <source>
        <dbReference type="EMBL" id="WCL55348.1"/>
    </source>
</evidence>
<feature type="transmembrane region" description="Helical" evidence="4">
    <location>
        <begin position="165"/>
        <end position="182"/>
    </location>
</feature>
<feature type="transmembrane region" description="Helical" evidence="4">
    <location>
        <begin position="76"/>
        <end position="95"/>
    </location>
</feature>
<dbReference type="InterPro" id="IPR020846">
    <property type="entry name" value="MFS_dom"/>
</dbReference>
<reference evidence="6" key="1">
    <citation type="submission" date="2023-01" db="EMBL/GenBank/DDBJ databases">
        <title>The genome sequence of Kordiimonadaceae bacterium 6D33.</title>
        <authorList>
            <person name="Liu Y."/>
        </authorList>
    </citation>
    <scope>NUCLEOTIDE SEQUENCE</scope>
    <source>
        <strain evidence="6">6D33</strain>
    </source>
</reference>
<dbReference type="PANTHER" id="PTHR23534:SF1">
    <property type="entry name" value="MAJOR FACILITATOR SUPERFAMILY PROTEIN"/>
    <property type="match status" value="1"/>
</dbReference>
<feature type="transmembrane region" description="Helical" evidence="4">
    <location>
        <begin position="101"/>
        <end position="118"/>
    </location>
</feature>
<proteinExistence type="predicted"/>
<dbReference type="EMBL" id="CP116805">
    <property type="protein sequence ID" value="WCL55348.1"/>
    <property type="molecule type" value="Genomic_DNA"/>
</dbReference>
<dbReference type="Pfam" id="PF07690">
    <property type="entry name" value="MFS_1"/>
    <property type="match status" value="1"/>
</dbReference>
<keyword evidence="1 4" id="KW-0812">Transmembrane</keyword>
<evidence type="ECO:0000313" key="7">
    <source>
        <dbReference type="Proteomes" id="UP001217500"/>
    </source>
</evidence>